<organism evidence="3">
    <name type="scientific">Soboliphyme baturini</name>
    <dbReference type="NCBI Taxonomy" id="241478"/>
    <lineage>
        <taxon>Eukaryota</taxon>
        <taxon>Metazoa</taxon>
        <taxon>Ecdysozoa</taxon>
        <taxon>Nematoda</taxon>
        <taxon>Enoplea</taxon>
        <taxon>Dorylaimia</taxon>
        <taxon>Dioctophymatida</taxon>
        <taxon>Dioctophymatoidea</taxon>
        <taxon>Soboliphymatidae</taxon>
        <taxon>Soboliphyme</taxon>
    </lineage>
</organism>
<sequence length="138" mass="15841">MSEVLTFSSNEKCQKKNCAQLQIHSCPRQVPCGGCRPDGRTAVDWLAVRKVLSSSAVVPQPRTHACTHARTVMVTLKIEYVYQWPCDAPRRQVESGRWLDERKDGWLADWRRATGDRRRVACVSNEYGDQRRRKVISP</sequence>
<reference evidence="3" key="1">
    <citation type="submission" date="2016-06" db="UniProtKB">
        <authorList>
            <consortium name="WormBaseParasite"/>
        </authorList>
    </citation>
    <scope>IDENTIFICATION</scope>
</reference>
<keyword evidence="2" id="KW-1185">Reference proteome</keyword>
<dbReference type="Proteomes" id="UP000270296">
    <property type="component" value="Unassembled WGS sequence"/>
</dbReference>
<gene>
    <name evidence="1" type="ORF">SBAD_LOCUS884</name>
</gene>
<evidence type="ECO:0000313" key="2">
    <source>
        <dbReference type="Proteomes" id="UP000270296"/>
    </source>
</evidence>
<dbReference type="WBParaSite" id="SBAD_0000090701-mRNA-1">
    <property type="protein sequence ID" value="SBAD_0000090701-mRNA-1"/>
    <property type="gene ID" value="SBAD_0000090701"/>
</dbReference>
<reference evidence="1 2" key="2">
    <citation type="submission" date="2018-11" db="EMBL/GenBank/DDBJ databases">
        <authorList>
            <consortium name="Pathogen Informatics"/>
        </authorList>
    </citation>
    <scope>NUCLEOTIDE SEQUENCE [LARGE SCALE GENOMIC DNA]</scope>
</reference>
<accession>A0A183IB90</accession>
<protein>
    <submittedName>
        <fullName evidence="3">ShKT domain-containing protein</fullName>
    </submittedName>
</protein>
<evidence type="ECO:0000313" key="1">
    <source>
        <dbReference type="EMBL" id="VDO92473.1"/>
    </source>
</evidence>
<evidence type="ECO:0000313" key="3">
    <source>
        <dbReference type="WBParaSite" id="SBAD_0000090701-mRNA-1"/>
    </source>
</evidence>
<name>A0A183IB90_9BILA</name>
<dbReference type="EMBL" id="UZAM01006650">
    <property type="protein sequence ID" value="VDO92473.1"/>
    <property type="molecule type" value="Genomic_DNA"/>
</dbReference>
<proteinExistence type="predicted"/>
<dbReference type="AlphaFoldDB" id="A0A183IB90"/>